<dbReference type="Gene3D" id="1.10.1200.10">
    <property type="entry name" value="ACP-like"/>
    <property type="match status" value="1"/>
</dbReference>
<evidence type="ECO:0000313" key="5">
    <source>
        <dbReference type="Proteomes" id="UP000488521"/>
    </source>
</evidence>
<dbReference type="Proteomes" id="UP001200544">
    <property type="component" value="Unassembled WGS sequence"/>
</dbReference>
<dbReference type="Pfam" id="PF00550">
    <property type="entry name" value="PP-binding"/>
    <property type="match status" value="1"/>
</dbReference>
<organism evidence="2 5">
    <name type="scientific">Bacteroides thetaiotaomicron</name>
    <dbReference type="NCBI Taxonomy" id="818"/>
    <lineage>
        <taxon>Bacteria</taxon>
        <taxon>Pseudomonadati</taxon>
        <taxon>Bacteroidota</taxon>
        <taxon>Bacteroidia</taxon>
        <taxon>Bacteroidales</taxon>
        <taxon>Bacteroidaceae</taxon>
        <taxon>Bacteroides</taxon>
    </lineage>
</organism>
<sequence>MNEFTSEKERELRDEVKGKLIEELNLEEITPEDIDDEAPLFGDEGLGLDSIDALEIILILEREYGIKIENPGKGKEIFYSVRTLADYITANRKK</sequence>
<dbReference type="EMBL" id="WCRS01000003">
    <property type="protein sequence ID" value="KAB4476944.1"/>
    <property type="molecule type" value="Genomic_DNA"/>
</dbReference>
<dbReference type="EMBL" id="JAHYQA010000002">
    <property type="protein sequence ID" value="MCE9236657.1"/>
    <property type="molecule type" value="Genomic_DNA"/>
</dbReference>
<reference evidence="2 5" key="1">
    <citation type="journal article" date="2019" name="Nat. Med.">
        <title>A library of human gut bacterial isolates paired with longitudinal multiomics data enables mechanistic microbiome research.</title>
        <authorList>
            <person name="Poyet M."/>
            <person name="Groussin M."/>
            <person name="Gibbons S.M."/>
            <person name="Avila-Pacheco J."/>
            <person name="Jiang X."/>
            <person name="Kearney S.M."/>
            <person name="Perrotta A.R."/>
            <person name="Berdy B."/>
            <person name="Zhao S."/>
            <person name="Lieberman T.D."/>
            <person name="Swanson P.K."/>
            <person name="Smith M."/>
            <person name="Roesemann S."/>
            <person name="Alexander J.E."/>
            <person name="Rich S.A."/>
            <person name="Livny J."/>
            <person name="Vlamakis H."/>
            <person name="Clish C."/>
            <person name="Bullock K."/>
            <person name="Deik A."/>
            <person name="Scott J."/>
            <person name="Pierce K.A."/>
            <person name="Xavier R.J."/>
            <person name="Alm E.J."/>
        </authorList>
    </citation>
    <scope>NUCLEOTIDE SEQUENCE [LARGE SCALE GENOMIC DNA]</scope>
    <source>
        <strain evidence="2 5">BIOML-A156</strain>
    </source>
</reference>
<feature type="domain" description="Carrier" evidence="1">
    <location>
        <begin position="3"/>
        <end position="92"/>
    </location>
</feature>
<evidence type="ECO:0000259" key="1">
    <source>
        <dbReference type="PROSITE" id="PS50075"/>
    </source>
</evidence>
<gene>
    <name evidence="2" type="ORF">GAN59_07160</name>
    <name evidence="3" type="ORF">K0H07_05720</name>
    <name evidence="4" type="ORF">KQP74_23990</name>
</gene>
<protein>
    <submittedName>
        <fullName evidence="2">Acyl carrier protein</fullName>
    </submittedName>
    <submittedName>
        <fullName evidence="4">Phosphopantetheine-binding protein</fullName>
    </submittedName>
</protein>
<dbReference type="InterPro" id="IPR009081">
    <property type="entry name" value="PP-bd_ACP"/>
</dbReference>
<evidence type="ECO:0000313" key="3">
    <source>
        <dbReference type="EMBL" id="MCE9236657.1"/>
    </source>
</evidence>
<dbReference type="SUPFAM" id="SSF47336">
    <property type="entry name" value="ACP-like"/>
    <property type="match status" value="1"/>
</dbReference>
<reference evidence="3" key="3">
    <citation type="submission" date="2021-07" db="EMBL/GenBank/DDBJ databases">
        <title>Comparative genomics of Bacteroides fragilis group isolates reveals species-dependent resistance mechanisms and validates clinical tools for resistance prediction.</title>
        <authorList>
            <person name="Wallace M.J."/>
            <person name="Jean S."/>
            <person name="Wallace M.A."/>
            <person name="Carey-Ann B.D."/>
            <person name="Dantas G."/>
        </authorList>
    </citation>
    <scope>NUCLEOTIDE SEQUENCE</scope>
    <source>
        <strain evidence="3">BJH_160</strain>
    </source>
</reference>
<dbReference type="Proteomes" id="UP000488521">
    <property type="component" value="Unassembled WGS sequence"/>
</dbReference>
<dbReference type="PROSITE" id="PS50075">
    <property type="entry name" value="CARRIER"/>
    <property type="match status" value="1"/>
</dbReference>
<reference evidence="4" key="2">
    <citation type="submission" date="2021-06" db="EMBL/GenBank/DDBJ databases">
        <title>Interrogation of the integrated mobile genetic elements in gut-associated Bacteroides with a consensus prediction approach.</title>
        <authorList>
            <person name="Campbell D.E."/>
            <person name="Leigh J.R."/>
            <person name="Kim T."/>
            <person name="England W."/>
            <person name="Whitaker R.J."/>
            <person name="Degnan P.H."/>
        </authorList>
    </citation>
    <scope>NUCLEOTIDE SEQUENCE</scope>
    <source>
        <strain evidence="4">VPI-3443</strain>
    </source>
</reference>
<dbReference type="EMBL" id="CP083685">
    <property type="protein sequence ID" value="UYU90943.1"/>
    <property type="molecule type" value="Genomic_DNA"/>
</dbReference>
<proteinExistence type="predicted"/>
<dbReference type="AlphaFoldDB" id="A0A6I0SIU1"/>
<evidence type="ECO:0000313" key="2">
    <source>
        <dbReference type="EMBL" id="KAB4476944.1"/>
    </source>
</evidence>
<evidence type="ECO:0000313" key="4">
    <source>
        <dbReference type="EMBL" id="UYU90943.1"/>
    </source>
</evidence>
<name>A0A6I0SIU1_BACT4</name>
<dbReference type="RefSeq" id="WP_016269455.1">
    <property type="nucleotide sequence ID" value="NZ_BQNN01000001.1"/>
</dbReference>
<dbReference type="Proteomes" id="UP001162960">
    <property type="component" value="Chromosome"/>
</dbReference>
<dbReference type="NCBIfam" id="NF006617">
    <property type="entry name" value="PRK09184.1"/>
    <property type="match status" value="1"/>
</dbReference>
<dbReference type="InterPro" id="IPR036736">
    <property type="entry name" value="ACP-like_sf"/>
</dbReference>
<accession>A0A6I0SIU1</accession>